<proteinExistence type="predicted"/>
<dbReference type="AlphaFoldDB" id="A0AAQ0EKB4"/>
<evidence type="ECO:0000313" key="2">
    <source>
        <dbReference type="EMBL" id="UZW64668.1"/>
    </source>
</evidence>
<dbReference type="EMBL" id="CP107525">
    <property type="protein sequence ID" value="UZW64668.1"/>
    <property type="molecule type" value="Genomic_DNA"/>
</dbReference>
<feature type="transmembrane region" description="Helical" evidence="1">
    <location>
        <begin position="15"/>
        <end position="36"/>
    </location>
</feature>
<accession>A0AAQ0EKB4</accession>
<protein>
    <submittedName>
        <fullName evidence="2">Uncharacterized protein</fullName>
    </submittedName>
</protein>
<name>A0AAQ0EKB4_MYCSY</name>
<evidence type="ECO:0000313" key="3">
    <source>
        <dbReference type="Proteomes" id="UP001164481"/>
    </source>
</evidence>
<evidence type="ECO:0000256" key="1">
    <source>
        <dbReference type="SAM" id="Phobius"/>
    </source>
</evidence>
<gene>
    <name evidence="2" type="ORF">OIE46_01095</name>
</gene>
<dbReference type="RefSeq" id="WP_154221486.1">
    <property type="nucleotide sequence ID" value="NZ_CP012624.1"/>
</dbReference>
<reference evidence="2" key="2">
    <citation type="submission" date="2022-11" db="EMBL/GenBank/DDBJ databases">
        <title>complete genomes of mycoplasma synoviae ZX313 strain and SD2 strain.</title>
        <authorList>
            <person name="Zhong Q."/>
        </authorList>
    </citation>
    <scope>NUCLEOTIDE SEQUENCE</scope>
    <source>
        <strain evidence="2">SD2</strain>
    </source>
</reference>
<organism evidence="2 3">
    <name type="scientific">Mycoplasmopsis synoviae</name>
    <name type="common">Mycoplasma synoviae</name>
    <dbReference type="NCBI Taxonomy" id="2109"/>
    <lineage>
        <taxon>Bacteria</taxon>
        <taxon>Bacillati</taxon>
        <taxon>Mycoplasmatota</taxon>
        <taxon>Mycoplasmoidales</taxon>
        <taxon>Metamycoplasmataceae</taxon>
        <taxon>Mycoplasmopsis</taxon>
    </lineage>
</organism>
<keyword evidence="1" id="KW-0812">Transmembrane</keyword>
<keyword evidence="1" id="KW-1133">Transmembrane helix</keyword>
<dbReference type="Proteomes" id="UP001164481">
    <property type="component" value="Chromosome"/>
</dbReference>
<sequence>MLSKHFNNKYNLNSIYAIEMFSYFIAIINFIAKAIFNNNKKANKTGIKQFLYFKQL</sequence>
<reference evidence="2" key="1">
    <citation type="submission" date="2022-10" db="EMBL/GenBank/DDBJ databases">
        <authorList>
            <person name="Wei X."/>
        </authorList>
    </citation>
    <scope>NUCLEOTIDE SEQUENCE</scope>
    <source>
        <strain evidence="2">SD2</strain>
    </source>
</reference>
<keyword evidence="1" id="KW-0472">Membrane</keyword>